<comment type="caution">
    <text evidence="2">The sequence shown here is derived from an EMBL/GenBank/DDBJ whole genome shotgun (WGS) entry which is preliminary data.</text>
</comment>
<sequence length="467" mass="51215">MDDAPAPLPPHVVSLLLSYLSRLDDPLSPHLISTPLRQRHNFLGLGQVLESTQDAAAYLSWPSSPGSEDDSLRVVDLLRSLPSPENFDPLLAYPTKYSFDGEAVYAHAQVPLDGFLSDSTIGLRLVFRWEAKNGEGTIEGHEGVGTNIDNWKYHDAKPMPFPPNSYDSPQEALHPEAEALTPTQSHPSSGDQLPTSFRSQPHIEQNSDSDDDAYWDSYGRSSSDDDDEGIYNPHRSTASKADNDDDKAEEAYWAQYASVHGTADSTRHSPLPQKRKLHDPSQPIAVRPSLDYSSHLDRCGSQEFLTSDETSEPYDTERIDYLHHLTTFRGRETSPEGVPCPEALSRRLHNLSPLVSFAPSPAPPEADADTLGLENVESPDSVSPDTSDTQTLTPPGDTQTSAIPELSLSTSTSPLVDKGRDGVVHSGVHEAVRGVYKLWAASRGVQTDTTIDKDEFLGLVRDALRFV</sequence>
<feature type="region of interest" description="Disordered" evidence="1">
    <location>
        <begin position="355"/>
        <end position="417"/>
    </location>
</feature>
<feature type="region of interest" description="Disordered" evidence="1">
    <location>
        <begin position="180"/>
        <end position="246"/>
    </location>
</feature>
<evidence type="ECO:0000256" key="1">
    <source>
        <dbReference type="SAM" id="MobiDB-lite"/>
    </source>
</evidence>
<reference evidence="2" key="1">
    <citation type="submission" date="2016-06" db="EMBL/GenBank/DDBJ databases">
        <title>Draft Genome sequence of the fungus Inonotus baumii.</title>
        <authorList>
            <person name="Zhu H."/>
            <person name="Lin W."/>
        </authorList>
    </citation>
    <scope>NUCLEOTIDE SEQUENCE</scope>
    <source>
        <strain evidence="2">821</strain>
    </source>
</reference>
<dbReference type="EMBL" id="LNZH02000215">
    <property type="protein sequence ID" value="OCB84630.1"/>
    <property type="molecule type" value="Genomic_DNA"/>
</dbReference>
<feature type="compositionally biased region" description="Low complexity" evidence="1">
    <location>
        <begin position="378"/>
        <end position="389"/>
    </location>
</feature>
<dbReference type="AlphaFoldDB" id="A0A9Q5MYG8"/>
<feature type="compositionally biased region" description="Polar residues" evidence="1">
    <location>
        <begin position="181"/>
        <end position="206"/>
    </location>
</feature>
<name>A0A9Q5MYG8_SANBA</name>
<keyword evidence="3" id="KW-1185">Reference proteome</keyword>
<evidence type="ECO:0000313" key="2">
    <source>
        <dbReference type="EMBL" id="OCB84630.1"/>
    </source>
</evidence>
<feature type="region of interest" description="Disordered" evidence="1">
    <location>
        <begin position="260"/>
        <end position="290"/>
    </location>
</feature>
<feature type="compositionally biased region" description="Polar residues" evidence="1">
    <location>
        <begin position="390"/>
        <end position="402"/>
    </location>
</feature>
<gene>
    <name evidence="2" type="ORF">A7U60_g8619</name>
</gene>
<accession>A0A9Q5MYG8</accession>
<proteinExistence type="predicted"/>
<organism evidence="2 3">
    <name type="scientific">Sanghuangporus baumii</name>
    <name type="common">Phellinus baumii</name>
    <dbReference type="NCBI Taxonomy" id="108892"/>
    <lineage>
        <taxon>Eukaryota</taxon>
        <taxon>Fungi</taxon>
        <taxon>Dikarya</taxon>
        <taxon>Basidiomycota</taxon>
        <taxon>Agaricomycotina</taxon>
        <taxon>Agaricomycetes</taxon>
        <taxon>Hymenochaetales</taxon>
        <taxon>Hymenochaetaceae</taxon>
        <taxon>Sanghuangporus</taxon>
    </lineage>
</organism>
<dbReference type="Proteomes" id="UP000757232">
    <property type="component" value="Unassembled WGS sequence"/>
</dbReference>
<protein>
    <submittedName>
        <fullName evidence="2">Uncharacterized protein</fullName>
    </submittedName>
</protein>
<dbReference type="OrthoDB" id="2270193at2759"/>
<evidence type="ECO:0000313" key="3">
    <source>
        <dbReference type="Proteomes" id="UP000757232"/>
    </source>
</evidence>